<comment type="caution">
    <text evidence="8">The sequence shown here is derived from an EMBL/GenBank/DDBJ whole genome shotgun (WGS) entry which is preliminary data.</text>
</comment>
<reference evidence="8 9" key="1">
    <citation type="journal article" date="2011" name="Front. Microbiol.">
        <title>Genomic signatures of strain selection and enhancement in Bacillus atrophaeus var. globigii, a historical biowarfare simulant.</title>
        <authorList>
            <person name="Gibbons H.S."/>
            <person name="Broomall S.M."/>
            <person name="McNew L.A."/>
            <person name="Daligault H."/>
            <person name="Chapman C."/>
            <person name="Bruce D."/>
            <person name="Karavis M."/>
            <person name="Krepps M."/>
            <person name="McGregor P.A."/>
            <person name="Hong C."/>
            <person name="Park K.H."/>
            <person name="Akmal A."/>
            <person name="Feldman A."/>
            <person name="Lin J.S."/>
            <person name="Chang W.E."/>
            <person name="Higgs B.W."/>
            <person name="Demirev P."/>
            <person name="Lindquist J."/>
            <person name="Liem A."/>
            <person name="Fochler E."/>
            <person name="Read T.D."/>
            <person name="Tapia R."/>
            <person name="Johnson S."/>
            <person name="Bishop-Lilly K.A."/>
            <person name="Detter C."/>
            <person name="Han C."/>
            <person name="Sozhamannan S."/>
            <person name="Rosenzweig C.N."/>
            <person name="Skowronski E.W."/>
        </authorList>
    </citation>
    <scope>NUCLEOTIDE SEQUENCE [LARGE SCALE GENOMIC DNA]</scope>
    <source>
        <strain evidence="8 9">MLST1</strain>
    </source>
</reference>
<dbReference type="PANTHER" id="PTHR47366:SF1">
    <property type="entry name" value="TWO-ON-TWO HEMOGLOBIN-3"/>
    <property type="match status" value="1"/>
</dbReference>
<accession>A0A432WA96</accession>
<dbReference type="GO" id="GO:0046872">
    <property type="term" value="F:metal ion binding"/>
    <property type="evidence" value="ECO:0007669"/>
    <property type="project" value="UniProtKB-KW"/>
</dbReference>
<feature type="binding site" description="distal binding residue" evidence="6">
    <location>
        <position position="133"/>
    </location>
    <ligand>
        <name>heme</name>
        <dbReference type="ChEBI" id="CHEBI:30413"/>
    </ligand>
    <ligandPart>
        <name>Fe</name>
        <dbReference type="ChEBI" id="CHEBI:18248"/>
    </ligandPart>
</feature>
<dbReference type="OrthoDB" id="9790913at2"/>
<dbReference type="InterPro" id="IPR012292">
    <property type="entry name" value="Globin/Proto"/>
</dbReference>
<evidence type="ECO:0000256" key="3">
    <source>
        <dbReference type="ARBA" id="ARBA00022723"/>
    </source>
</evidence>
<sequence>MLSRFFKKTEPTTATPSQYQQLGGEKAVRAMAERFYDIMQSDPEASDLLAIHPQPMTAIRLKFFEFLSGWLGGPQLFIEKYGDPRLRARHLPFSIDIKMRDQWLHCMYVVLNEQVQDPLLKQQLKAQFTRLAHHMINTAES</sequence>
<evidence type="ECO:0000256" key="1">
    <source>
        <dbReference type="ARBA" id="ARBA00022448"/>
    </source>
</evidence>
<protein>
    <submittedName>
        <fullName evidence="8">Hemoglobin-like oxygen-binding protein</fullName>
    </submittedName>
</protein>
<dbReference type="SUPFAM" id="SSF46458">
    <property type="entry name" value="Globin-like"/>
    <property type="match status" value="1"/>
</dbReference>
<name>A0A432WA96_9GAMM</name>
<dbReference type="EMBL" id="PIPL01000001">
    <property type="protein sequence ID" value="RUO26955.1"/>
    <property type="molecule type" value="Genomic_DNA"/>
</dbReference>
<dbReference type="AlphaFoldDB" id="A0A432WA96"/>
<evidence type="ECO:0000256" key="7">
    <source>
        <dbReference type="SAM" id="MobiDB-lite"/>
    </source>
</evidence>
<dbReference type="CDD" id="cd14773">
    <property type="entry name" value="TrHb2_PhHbO-like_O"/>
    <property type="match status" value="1"/>
</dbReference>
<evidence type="ECO:0000256" key="4">
    <source>
        <dbReference type="ARBA" id="ARBA00023004"/>
    </source>
</evidence>
<dbReference type="InterPro" id="IPR001486">
    <property type="entry name" value="Hemoglobin_trunc"/>
</dbReference>
<dbReference type="PANTHER" id="PTHR47366">
    <property type="entry name" value="TWO-ON-TWO HEMOGLOBIN-3"/>
    <property type="match status" value="1"/>
</dbReference>
<evidence type="ECO:0000313" key="9">
    <source>
        <dbReference type="Proteomes" id="UP000288293"/>
    </source>
</evidence>
<keyword evidence="9" id="KW-1185">Reference proteome</keyword>
<dbReference type="GO" id="GO:0005344">
    <property type="term" value="F:oxygen carrier activity"/>
    <property type="evidence" value="ECO:0007669"/>
    <property type="project" value="InterPro"/>
</dbReference>
<feature type="compositionally biased region" description="Polar residues" evidence="7">
    <location>
        <begin position="11"/>
        <end position="20"/>
    </location>
</feature>
<evidence type="ECO:0000256" key="6">
    <source>
        <dbReference type="PIRSR" id="PIRSR601486-1"/>
    </source>
</evidence>
<dbReference type="RefSeq" id="WP_126803768.1">
    <property type="nucleotide sequence ID" value="NZ_PIPL01000001.1"/>
</dbReference>
<dbReference type="Pfam" id="PF01152">
    <property type="entry name" value="Bac_globin"/>
    <property type="match status" value="1"/>
</dbReference>
<evidence type="ECO:0000256" key="2">
    <source>
        <dbReference type="ARBA" id="ARBA00022617"/>
    </source>
</evidence>
<gene>
    <name evidence="8" type="ORF">CWE09_09755</name>
</gene>
<keyword evidence="3" id="KW-0479">Metal-binding</keyword>
<comment type="similarity">
    <text evidence="5">Belongs to the truncated hemoglobin family. Group II subfamily.</text>
</comment>
<proteinExistence type="inferred from homology"/>
<dbReference type="InterPro" id="IPR009050">
    <property type="entry name" value="Globin-like_sf"/>
</dbReference>
<dbReference type="InterPro" id="IPR044203">
    <property type="entry name" value="GlbO/GLB3-like"/>
</dbReference>
<dbReference type="GO" id="GO:0020037">
    <property type="term" value="F:heme binding"/>
    <property type="evidence" value="ECO:0007669"/>
    <property type="project" value="InterPro"/>
</dbReference>
<dbReference type="GO" id="GO:0019825">
    <property type="term" value="F:oxygen binding"/>
    <property type="evidence" value="ECO:0007669"/>
    <property type="project" value="InterPro"/>
</dbReference>
<keyword evidence="2 6" id="KW-0349">Heme</keyword>
<evidence type="ECO:0000313" key="8">
    <source>
        <dbReference type="EMBL" id="RUO26955.1"/>
    </source>
</evidence>
<evidence type="ECO:0000256" key="5">
    <source>
        <dbReference type="ARBA" id="ARBA00034496"/>
    </source>
</evidence>
<dbReference type="Proteomes" id="UP000288293">
    <property type="component" value="Unassembled WGS sequence"/>
</dbReference>
<keyword evidence="4" id="KW-0408">Iron</keyword>
<keyword evidence="1" id="KW-0813">Transport</keyword>
<feature type="region of interest" description="Disordered" evidence="7">
    <location>
        <begin position="1"/>
        <end position="20"/>
    </location>
</feature>
<dbReference type="Gene3D" id="1.10.490.10">
    <property type="entry name" value="Globins"/>
    <property type="match status" value="1"/>
</dbReference>
<organism evidence="8 9">
    <name type="scientific">Aliidiomarina minuta</name>
    <dbReference type="NCBI Taxonomy" id="880057"/>
    <lineage>
        <taxon>Bacteria</taxon>
        <taxon>Pseudomonadati</taxon>
        <taxon>Pseudomonadota</taxon>
        <taxon>Gammaproteobacteria</taxon>
        <taxon>Alteromonadales</taxon>
        <taxon>Idiomarinaceae</taxon>
        <taxon>Aliidiomarina</taxon>
    </lineage>
</organism>